<dbReference type="Proteomes" id="UP000289555">
    <property type="component" value="Chromosome"/>
</dbReference>
<evidence type="ECO:0000313" key="2">
    <source>
        <dbReference type="Proteomes" id="UP000289555"/>
    </source>
</evidence>
<evidence type="ECO:0000313" key="1">
    <source>
        <dbReference type="EMBL" id="BBI48937.1"/>
    </source>
</evidence>
<accession>A0ABM7GET8</accession>
<gene>
    <name evidence="1" type="ORF">HORIV_13580</name>
</gene>
<sequence>MRIVVAGAEKLDGNVRNDFALKFHKPIYEGYGATEIAPLLPSTFPMPWAFTISRCSGAAK</sequence>
<proteinExistence type="predicted"/>
<organism evidence="1 2">
    <name type="scientific">Vreelandella olivaria</name>
    <dbReference type="NCBI Taxonomy" id="390919"/>
    <lineage>
        <taxon>Bacteria</taxon>
        <taxon>Pseudomonadati</taxon>
        <taxon>Pseudomonadota</taxon>
        <taxon>Gammaproteobacteria</taxon>
        <taxon>Oceanospirillales</taxon>
        <taxon>Halomonadaceae</taxon>
        <taxon>Vreelandella</taxon>
    </lineage>
</organism>
<name>A0ABM7GET8_9GAMM</name>
<reference evidence="2" key="1">
    <citation type="journal article" date="2019" name="Microbiol. Resour. Announc.">
        <title>Complete Genome Sequence of Halomonas olivaria, a Moderately Halophilic Bacterium Isolated from Olive Processing Effluents, Obtained by Nanopore Sequencing.</title>
        <authorList>
            <person name="Nagata S."/>
            <person name="Ii K.M."/>
            <person name="Tsukimi T."/>
            <person name="Miura M.C."/>
            <person name="Galipon J."/>
            <person name="Arakawa K."/>
        </authorList>
    </citation>
    <scope>NUCLEOTIDE SEQUENCE [LARGE SCALE GENOMIC DNA]</scope>
    <source>
        <strain evidence="2">TYRC17</strain>
    </source>
</reference>
<dbReference type="SUPFAM" id="SSF56801">
    <property type="entry name" value="Acetyl-CoA synthetase-like"/>
    <property type="match status" value="1"/>
</dbReference>
<dbReference type="Gene3D" id="3.40.50.980">
    <property type="match status" value="1"/>
</dbReference>
<keyword evidence="2" id="KW-1185">Reference proteome</keyword>
<protein>
    <submittedName>
        <fullName evidence="1">Uncharacterized protein</fullName>
    </submittedName>
</protein>
<dbReference type="EMBL" id="AP019416">
    <property type="protein sequence ID" value="BBI48937.1"/>
    <property type="molecule type" value="Genomic_DNA"/>
</dbReference>